<organism evidence="3 4">
    <name type="scientific">Hyphomonas polymorpha PS728</name>
    <dbReference type="NCBI Taxonomy" id="1280954"/>
    <lineage>
        <taxon>Bacteria</taxon>
        <taxon>Pseudomonadati</taxon>
        <taxon>Pseudomonadota</taxon>
        <taxon>Alphaproteobacteria</taxon>
        <taxon>Hyphomonadales</taxon>
        <taxon>Hyphomonadaceae</taxon>
        <taxon>Hyphomonas</taxon>
    </lineage>
</organism>
<dbReference type="SUPFAM" id="SSF53383">
    <property type="entry name" value="PLP-dependent transferases"/>
    <property type="match status" value="1"/>
</dbReference>
<reference evidence="3 4" key="1">
    <citation type="journal article" date="2014" name="Antonie Van Leeuwenhoek">
        <title>Hyphomonas beringensis sp. nov. and Hyphomonas chukchiensis sp. nov., isolated from surface seawater of the Bering Sea and Chukchi Sea.</title>
        <authorList>
            <person name="Li C."/>
            <person name="Lai Q."/>
            <person name="Li G."/>
            <person name="Dong C."/>
            <person name="Wang J."/>
            <person name="Liao Y."/>
            <person name="Shao Z."/>
        </authorList>
    </citation>
    <scope>NUCLEOTIDE SEQUENCE [LARGE SCALE GENOMIC DNA]</scope>
    <source>
        <strain evidence="3 4">PS728</strain>
    </source>
</reference>
<dbReference type="InterPro" id="IPR000192">
    <property type="entry name" value="Aminotrans_V_dom"/>
</dbReference>
<evidence type="ECO:0000313" key="3">
    <source>
        <dbReference type="EMBL" id="KCZ96824.1"/>
    </source>
</evidence>
<comment type="caution">
    <text evidence="3">The sequence shown here is derived from an EMBL/GenBank/DDBJ whole genome shotgun (WGS) entry which is preliminary data.</text>
</comment>
<dbReference type="eggNOG" id="COG0520">
    <property type="taxonomic scope" value="Bacteria"/>
</dbReference>
<sequence length="423" mass="46404">MVLKGAAAGAAALGAVSGTGATLPRETSPVRPEDEAYWARIAAQYEVTSEVTNFENGYWGLMARPVLEAFKRHTDYVNRQNSWYARRQFYKDIEPIRARLAAFLGAGEDEIVFTRGATEALQAILRGYNGLKPGDAVMYADIDYDSIQTAMETLALRNQCRVVRLEAPEPAEFDEILDFYEAALDANPDVKLLLLTHISHRNGLRVPVREITALARERGVDCIVDAAHSWGQTTFTVDDLGADFAGFNLHKWMGAPLGAGLMYIRRSRLEAISPDISELPEGVGGIQNRVHTGTTNFATFLTLGDALDFHLEIGPENKAARLAHLRNLWVREVRTIPGLDILTADDPRVHAGITSFRLAGHAGARANQAIVEHLIDRHGIFTTHRTGLARGACVRITPALYNSADDCTRLAAALVETAEAFRS</sequence>
<dbReference type="STRING" id="1280954.HPO_17898"/>
<gene>
    <name evidence="3" type="ORF">HPO_17898</name>
</gene>
<keyword evidence="3" id="KW-0032">Aminotransferase</keyword>
<dbReference type="Gene3D" id="3.90.1150.10">
    <property type="entry name" value="Aspartate Aminotransferase, domain 1"/>
    <property type="match status" value="1"/>
</dbReference>
<keyword evidence="4" id="KW-1185">Reference proteome</keyword>
<evidence type="ECO:0000313" key="4">
    <source>
        <dbReference type="Proteomes" id="UP000027100"/>
    </source>
</evidence>
<evidence type="ECO:0000259" key="2">
    <source>
        <dbReference type="Pfam" id="PF00266"/>
    </source>
</evidence>
<name>A0A062VFQ2_9PROT</name>
<dbReference type="PANTHER" id="PTHR43092">
    <property type="entry name" value="L-CYSTEINE DESULFHYDRASE"/>
    <property type="match status" value="1"/>
</dbReference>
<keyword evidence="3" id="KW-0808">Transferase</keyword>
<dbReference type="Pfam" id="PF00266">
    <property type="entry name" value="Aminotran_5"/>
    <property type="match status" value="1"/>
</dbReference>
<dbReference type="GO" id="GO:0008483">
    <property type="term" value="F:transaminase activity"/>
    <property type="evidence" value="ECO:0007669"/>
    <property type="project" value="UniProtKB-KW"/>
</dbReference>
<dbReference type="PATRIC" id="fig|1280954.3.peg.3604"/>
<feature type="domain" description="Aminotransferase class V" evidence="2">
    <location>
        <begin position="81"/>
        <end position="409"/>
    </location>
</feature>
<protein>
    <submittedName>
        <fullName evidence="3">Class V aminotransferase</fullName>
    </submittedName>
</protein>
<accession>A0A062VFQ2</accession>
<dbReference type="Proteomes" id="UP000027100">
    <property type="component" value="Unassembled WGS sequence"/>
</dbReference>
<dbReference type="InterPro" id="IPR015422">
    <property type="entry name" value="PyrdxlP-dep_Trfase_small"/>
</dbReference>
<proteinExistence type="predicted"/>
<dbReference type="AlphaFoldDB" id="A0A062VFQ2"/>
<dbReference type="EMBL" id="ARYM01000032">
    <property type="protein sequence ID" value="KCZ96824.1"/>
    <property type="molecule type" value="Genomic_DNA"/>
</dbReference>
<dbReference type="PANTHER" id="PTHR43092:SF6">
    <property type="entry name" value="BLR1280 PROTEIN"/>
    <property type="match status" value="1"/>
</dbReference>
<dbReference type="Gene3D" id="3.40.640.10">
    <property type="entry name" value="Type I PLP-dependent aspartate aminotransferase-like (Major domain)"/>
    <property type="match status" value="1"/>
</dbReference>
<keyword evidence="1" id="KW-0663">Pyridoxal phosphate</keyword>
<dbReference type="InterPro" id="IPR015424">
    <property type="entry name" value="PyrdxlP-dep_Trfase"/>
</dbReference>
<dbReference type="InterPro" id="IPR015421">
    <property type="entry name" value="PyrdxlP-dep_Trfase_major"/>
</dbReference>
<evidence type="ECO:0000256" key="1">
    <source>
        <dbReference type="ARBA" id="ARBA00022898"/>
    </source>
</evidence>